<name>A0A1I0XZ11_9PSEU</name>
<sequence length="87" mass="9092">MNKVLYKPLGMVVGALGGVAATAAFKQVWKRIGNGEEPPEATDSSYNWRQVVLAAAIQGAIFGAVKAAVDRAGAEGYRKATGDWPGD</sequence>
<dbReference type="Proteomes" id="UP000243799">
    <property type="component" value="Unassembled WGS sequence"/>
</dbReference>
<evidence type="ECO:0000313" key="1">
    <source>
        <dbReference type="EMBL" id="SFB06349.1"/>
    </source>
</evidence>
<reference evidence="2" key="1">
    <citation type="submission" date="2016-10" db="EMBL/GenBank/DDBJ databases">
        <authorList>
            <person name="Varghese N."/>
            <person name="Submissions S."/>
        </authorList>
    </citation>
    <scope>NUCLEOTIDE SEQUENCE [LARGE SCALE GENOMIC DNA]</scope>
    <source>
        <strain evidence="2">CGMCC 4.3568</strain>
    </source>
</reference>
<gene>
    <name evidence="1" type="ORF">SAMN05216266_104130</name>
</gene>
<proteinExistence type="predicted"/>
<dbReference type="AlphaFoldDB" id="A0A1I0XZ11"/>
<accession>A0A1I0XZ11</accession>
<evidence type="ECO:0008006" key="3">
    <source>
        <dbReference type="Google" id="ProtNLM"/>
    </source>
</evidence>
<evidence type="ECO:0000313" key="2">
    <source>
        <dbReference type="Proteomes" id="UP000243799"/>
    </source>
</evidence>
<dbReference type="InterPro" id="IPR025329">
    <property type="entry name" value="DUF4235"/>
</dbReference>
<dbReference type="EMBL" id="FOKG01000004">
    <property type="protein sequence ID" value="SFB06349.1"/>
    <property type="molecule type" value="Genomic_DNA"/>
</dbReference>
<protein>
    <recommendedName>
        <fullName evidence="3">DUF4235 domain-containing protein</fullName>
    </recommendedName>
</protein>
<dbReference type="OrthoDB" id="5244650at2"/>
<keyword evidence="2" id="KW-1185">Reference proteome</keyword>
<dbReference type="STRING" id="490629.SAMN05216266_104130"/>
<organism evidence="1 2">
    <name type="scientific">Amycolatopsis marina</name>
    <dbReference type="NCBI Taxonomy" id="490629"/>
    <lineage>
        <taxon>Bacteria</taxon>
        <taxon>Bacillati</taxon>
        <taxon>Actinomycetota</taxon>
        <taxon>Actinomycetes</taxon>
        <taxon>Pseudonocardiales</taxon>
        <taxon>Pseudonocardiaceae</taxon>
        <taxon>Amycolatopsis</taxon>
    </lineage>
</organism>
<dbReference type="Pfam" id="PF14019">
    <property type="entry name" value="DUF4235"/>
    <property type="match status" value="1"/>
</dbReference>
<dbReference type="RefSeq" id="WP_091671838.1">
    <property type="nucleotide sequence ID" value="NZ_FOKG01000004.1"/>
</dbReference>